<evidence type="ECO:0000259" key="1">
    <source>
        <dbReference type="Pfam" id="PF12146"/>
    </source>
</evidence>
<dbReference type="Proteomes" id="UP001152607">
    <property type="component" value="Unassembled WGS sequence"/>
</dbReference>
<accession>A0A9W4U4E6</accession>
<dbReference type="PANTHER" id="PTHR43194">
    <property type="entry name" value="HYDROLASE ALPHA/BETA FOLD FAMILY"/>
    <property type="match status" value="1"/>
</dbReference>
<dbReference type="AlphaFoldDB" id="A0A9W4U4E6"/>
<dbReference type="InterPro" id="IPR029058">
    <property type="entry name" value="AB_hydrolase_fold"/>
</dbReference>
<evidence type="ECO:0000313" key="3">
    <source>
        <dbReference type="Proteomes" id="UP001152607"/>
    </source>
</evidence>
<name>A0A9W4U4E6_9PLEO</name>
<gene>
    <name evidence="2" type="ORF">PDIGIT_LOCUS497</name>
</gene>
<evidence type="ECO:0000313" key="2">
    <source>
        <dbReference type="EMBL" id="CAI6238679.1"/>
    </source>
</evidence>
<keyword evidence="3" id="KW-1185">Reference proteome</keyword>
<comment type="caution">
    <text evidence="2">The sequence shown here is derived from an EMBL/GenBank/DDBJ whole genome shotgun (WGS) entry which is preliminary data.</text>
</comment>
<feature type="domain" description="Serine aminopeptidase S33" evidence="1">
    <location>
        <begin position="39"/>
        <end position="294"/>
    </location>
</feature>
<dbReference type="SUPFAM" id="SSF53474">
    <property type="entry name" value="alpha/beta-Hydrolases"/>
    <property type="match status" value="1"/>
</dbReference>
<organism evidence="2 3">
    <name type="scientific">Periconia digitata</name>
    <dbReference type="NCBI Taxonomy" id="1303443"/>
    <lineage>
        <taxon>Eukaryota</taxon>
        <taxon>Fungi</taxon>
        <taxon>Dikarya</taxon>
        <taxon>Ascomycota</taxon>
        <taxon>Pezizomycotina</taxon>
        <taxon>Dothideomycetes</taxon>
        <taxon>Pleosporomycetidae</taxon>
        <taxon>Pleosporales</taxon>
        <taxon>Massarineae</taxon>
        <taxon>Periconiaceae</taxon>
        <taxon>Periconia</taxon>
    </lineage>
</organism>
<dbReference type="Pfam" id="PF12146">
    <property type="entry name" value="Hydrolase_4"/>
    <property type="match status" value="1"/>
</dbReference>
<dbReference type="EMBL" id="CAOQHR010000001">
    <property type="protein sequence ID" value="CAI6238679.1"/>
    <property type="molecule type" value="Genomic_DNA"/>
</dbReference>
<protein>
    <recommendedName>
        <fullName evidence="1">Serine aminopeptidase S33 domain-containing protein</fullName>
    </recommendedName>
</protein>
<dbReference type="OrthoDB" id="8119704at2759"/>
<dbReference type="InterPro" id="IPR050228">
    <property type="entry name" value="Carboxylesterase_BioH"/>
</dbReference>
<dbReference type="Gene3D" id="3.40.50.1820">
    <property type="entry name" value="alpha/beta hydrolase"/>
    <property type="match status" value="1"/>
</dbReference>
<dbReference type="InterPro" id="IPR022742">
    <property type="entry name" value="Hydrolase_4"/>
</dbReference>
<proteinExistence type="predicted"/>
<dbReference type="PANTHER" id="PTHR43194:SF2">
    <property type="entry name" value="PEROXISOMAL MEMBRANE PROTEIN LPX1"/>
    <property type="match status" value="1"/>
</dbReference>
<sequence>MNTPVDSPPPVVESVQIATPSGPLELLTCTPHAASTKQQRQPILCVHGAHCAAACFKAMLPLFSQAGYTSYAVSVRGHGGSWQPSTFAFHALTGIDSYVSDMMAALDFISAEHPDAQPIFVGHSMGGAILQRALGNWSTLGMPNIQPAGLILLAAAPLSGGGMDVARRWQAAEAALAQQQPPAVPAAAHQAWVPWLRSFFSFQPNTGLETPAQVRNKFFSSEAPEDVVEGWLRDSKGRLESIRVSIEHMWPFADSADVLAAIHSNARPVGRKILSILGEKDALISQDLTRQTFDGYRLVSQGEQEVMRLSLADSAHHIMLDVAHERCAQSIIDWIDGKDIEGA</sequence>
<reference evidence="2" key="1">
    <citation type="submission" date="2023-01" db="EMBL/GenBank/DDBJ databases">
        <authorList>
            <person name="Van Ghelder C."/>
            <person name="Rancurel C."/>
        </authorList>
    </citation>
    <scope>NUCLEOTIDE SEQUENCE</scope>
    <source>
        <strain evidence="2">CNCM I-4278</strain>
    </source>
</reference>